<dbReference type="AlphaFoldDB" id="A0A7S3VPJ6"/>
<evidence type="ECO:0000256" key="1">
    <source>
        <dbReference type="ARBA" id="ARBA00004141"/>
    </source>
</evidence>
<comment type="subcellular location">
    <subcellularLocation>
        <location evidence="1">Membrane</location>
        <topology evidence="1">Multi-pass membrane protein</topology>
    </subcellularLocation>
</comment>
<dbReference type="GO" id="GO:0005737">
    <property type="term" value="C:cytoplasm"/>
    <property type="evidence" value="ECO:0007669"/>
    <property type="project" value="TreeGrafter"/>
</dbReference>
<evidence type="ECO:0000256" key="5">
    <source>
        <dbReference type="ARBA" id="ARBA00023136"/>
    </source>
</evidence>
<protein>
    <submittedName>
        <fullName evidence="8">Uncharacterized protein</fullName>
    </submittedName>
</protein>
<evidence type="ECO:0000256" key="4">
    <source>
        <dbReference type="ARBA" id="ARBA00022989"/>
    </source>
</evidence>
<keyword evidence="4 6" id="KW-1133">Transmembrane helix</keyword>
<dbReference type="Pfam" id="PF04117">
    <property type="entry name" value="Mpv17_PMP22"/>
    <property type="match status" value="1"/>
</dbReference>
<evidence type="ECO:0000256" key="7">
    <source>
        <dbReference type="SAM" id="MobiDB-lite"/>
    </source>
</evidence>
<accession>A0A7S3VPJ6</accession>
<evidence type="ECO:0000256" key="6">
    <source>
        <dbReference type="RuleBase" id="RU363053"/>
    </source>
</evidence>
<keyword evidence="3 6" id="KW-0812">Transmembrane</keyword>
<evidence type="ECO:0000256" key="3">
    <source>
        <dbReference type="ARBA" id="ARBA00022692"/>
    </source>
</evidence>
<comment type="caution">
    <text evidence="6">Lacks conserved residue(s) required for the propagation of feature annotation.</text>
</comment>
<organism evidence="8">
    <name type="scientific">Dunaliella tertiolecta</name>
    <name type="common">Green alga</name>
    <dbReference type="NCBI Taxonomy" id="3047"/>
    <lineage>
        <taxon>Eukaryota</taxon>
        <taxon>Viridiplantae</taxon>
        <taxon>Chlorophyta</taxon>
        <taxon>core chlorophytes</taxon>
        <taxon>Chlorophyceae</taxon>
        <taxon>CS clade</taxon>
        <taxon>Chlamydomonadales</taxon>
        <taxon>Dunaliellaceae</taxon>
        <taxon>Dunaliella</taxon>
    </lineage>
</organism>
<dbReference type="InterPro" id="IPR007248">
    <property type="entry name" value="Mpv17_PMP22"/>
</dbReference>
<comment type="similarity">
    <text evidence="2 6">Belongs to the peroxisomal membrane protein PXMP2/4 family.</text>
</comment>
<keyword evidence="5 6" id="KW-0472">Membrane</keyword>
<reference evidence="8" key="1">
    <citation type="submission" date="2021-01" db="EMBL/GenBank/DDBJ databases">
        <authorList>
            <person name="Corre E."/>
            <person name="Pelletier E."/>
            <person name="Niang G."/>
            <person name="Scheremetjew M."/>
            <person name="Finn R."/>
            <person name="Kale V."/>
            <person name="Holt S."/>
            <person name="Cochrane G."/>
            <person name="Meng A."/>
            <person name="Brown T."/>
            <person name="Cohen L."/>
        </authorList>
    </citation>
    <scope>NUCLEOTIDE SEQUENCE</scope>
    <source>
        <strain evidence="8">CCMP1320</strain>
    </source>
</reference>
<sequence>MSLLRQLGRAVAKPFVSAGLQYDATARQWPLTTGIVTTVIKTSAADLIAQKVVERREKVDWRRQGLFAFFGITYLGGFQYYLYNSFFSSICKPITNVVGHLGVAPVKVFIDQCIHHPFCYFPCFYSLKGLVEGRTIEKSLDLYWQDLWDNCIALWSLWVPLQFINFAFVPRHLRIPFVAGISLAWTVVLSTMRGGEVDTRPAEAEIADIRPEALLKLSTESSEHSVASVNENGTSKSGQQHNGNTPPQ</sequence>
<feature type="region of interest" description="Disordered" evidence="7">
    <location>
        <begin position="219"/>
        <end position="248"/>
    </location>
</feature>
<dbReference type="EMBL" id="HBIP01024340">
    <property type="protein sequence ID" value="CAE0499520.1"/>
    <property type="molecule type" value="Transcribed_RNA"/>
</dbReference>
<evidence type="ECO:0000256" key="2">
    <source>
        <dbReference type="ARBA" id="ARBA00006824"/>
    </source>
</evidence>
<evidence type="ECO:0000313" key="8">
    <source>
        <dbReference type="EMBL" id="CAE0499520.1"/>
    </source>
</evidence>
<feature type="transmembrane region" description="Helical" evidence="6">
    <location>
        <begin position="65"/>
        <end position="83"/>
    </location>
</feature>
<dbReference type="GO" id="GO:0016020">
    <property type="term" value="C:membrane"/>
    <property type="evidence" value="ECO:0007669"/>
    <property type="project" value="UniProtKB-SubCell"/>
</dbReference>
<dbReference type="PANTHER" id="PTHR11266:SF21">
    <property type="entry name" value="ACT DOMAIN-CONTAINING PROTEIN"/>
    <property type="match status" value="1"/>
</dbReference>
<name>A0A7S3VPJ6_DUNTE</name>
<gene>
    <name evidence="8" type="ORF">DTER00134_LOCUS14593</name>
</gene>
<proteinExistence type="inferred from homology"/>
<dbReference type="PANTHER" id="PTHR11266">
    <property type="entry name" value="PEROXISOMAL MEMBRANE PROTEIN 2, PXMP2 MPV17"/>
    <property type="match status" value="1"/>
</dbReference>